<evidence type="ECO:0000259" key="1">
    <source>
        <dbReference type="PROSITE" id="PS50925"/>
    </source>
</evidence>
<comment type="caution">
    <text evidence="2">The sequence shown here is derived from an EMBL/GenBank/DDBJ whole genome shotgun (WGS) entry which is preliminary data.</text>
</comment>
<accession>A0ABS1D593</accession>
<dbReference type="Proteomes" id="UP000697995">
    <property type="component" value="Unassembled WGS sequence"/>
</dbReference>
<feature type="domain" description="BLUF" evidence="1">
    <location>
        <begin position="7"/>
        <end position="100"/>
    </location>
</feature>
<dbReference type="RefSeq" id="WP_133222458.1">
    <property type="nucleotide sequence ID" value="NZ_NRSG01000357.1"/>
</dbReference>
<evidence type="ECO:0000313" key="2">
    <source>
        <dbReference type="EMBL" id="MBK1661726.1"/>
    </source>
</evidence>
<dbReference type="EMBL" id="NRSG01000357">
    <property type="protein sequence ID" value="MBK1661726.1"/>
    <property type="molecule type" value="Genomic_DNA"/>
</dbReference>
<evidence type="ECO:0000313" key="3">
    <source>
        <dbReference type="Proteomes" id="UP000697995"/>
    </source>
</evidence>
<name>A0ABS1D593_9PROT</name>
<dbReference type="SMART" id="SM01034">
    <property type="entry name" value="BLUF"/>
    <property type="match status" value="1"/>
</dbReference>
<dbReference type="Gene3D" id="3.30.70.100">
    <property type="match status" value="1"/>
</dbReference>
<sequence length="143" mass="15910">MTAEAPLLQLLYISRNLIPEERLDAEVDQILAAAHRFNPTKGITGSLLVSRDTFAQVLEGPRDAVEALYRHLEHDPRHADCATLSARSVTERKFGKWSMTYAGRKDSLHYDAAQFATMPEDCADLAEVFLGRLIDDLAVNEPG</sequence>
<organism evidence="2 3">
    <name type="scientific">Paracraurococcus ruber</name>
    <dbReference type="NCBI Taxonomy" id="77675"/>
    <lineage>
        <taxon>Bacteria</taxon>
        <taxon>Pseudomonadati</taxon>
        <taxon>Pseudomonadota</taxon>
        <taxon>Alphaproteobacteria</taxon>
        <taxon>Acetobacterales</taxon>
        <taxon>Roseomonadaceae</taxon>
        <taxon>Paracraurococcus</taxon>
    </lineage>
</organism>
<dbReference type="Pfam" id="PF04940">
    <property type="entry name" value="BLUF"/>
    <property type="match status" value="1"/>
</dbReference>
<dbReference type="SUPFAM" id="SSF54975">
    <property type="entry name" value="Acylphosphatase/BLUF domain-like"/>
    <property type="match status" value="1"/>
</dbReference>
<keyword evidence="3" id="KW-1185">Reference proteome</keyword>
<dbReference type="InterPro" id="IPR036046">
    <property type="entry name" value="Acylphosphatase-like_dom_sf"/>
</dbReference>
<reference evidence="2 3" key="1">
    <citation type="journal article" date="2020" name="Microorganisms">
        <title>Osmotic Adaptation and Compatible Solute Biosynthesis of Phototrophic Bacteria as Revealed from Genome Analyses.</title>
        <authorList>
            <person name="Imhoff J.F."/>
            <person name="Rahn T."/>
            <person name="Kunzel S."/>
            <person name="Keller A."/>
            <person name="Neulinger S.C."/>
        </authorList>
    </citation>
    <scope>NUCLEOTIDE SEQUENCE [LARGE SCALE GENOMIC DNA]</scope>
    <source>
        <strain evidence="2 3">DSM 15382</strain>
    </source>
</reference>
<gene>
    <name evidence="2" type="ORF">CKO45_26345</name>
</gene>
<proteinExistence type="predicted"/>
<dbReference type="InterPro" id="IPR007024">
    <property type="entry name" value="BLUF_domain"/>
</dbReference>
<protein>
    <recommendedName>
        <fullName evidence="1">BLUF domain-containing protein</fullName>
    </recommendedName>
</protein>
<dbReference type="PROSITE" id="PS50925">
    <property type="entry name" value="BLUF"/>
    <property type="match status" value="1"/>
</dbReference>